<dbReference type="EMBL" id="CM037156">
    <property type="protein sequence ID" value="KAH7838074.1"/>
    <property type="molecule type" value="Genomic_DNA"/>
</dbReference>
<dbReference type="Proteomes" id="UP000828048">
    <property type="component" value="Chromosome 6"/>
</dbReference>
<organism evidence="1 2">
    <name type="scientific">Vaccinium darrowii</name>
    <dbReference type="NCBI Taxonomy" id="229202"/>
    <lineage>
        <taxon>Eukaryota</taxon>
        <taxon>Viridiplantae</taxon>
        <taxon>Streptophyta</taxon>
        <taxon>Embryophyta</taxon>
        <taxon>Tracheophyta</taxon>
        <taxon>Spermatophyta</taxon>
        <taxon>Magnoliopsida</taxon>
        <taxon>eudicotyledons</taxon>
        <taxon>Gunneridae</taxon>
        <taxon>Pentapetalae</taxon>
        <taxon>asterids</taxon>
        <taxon>Ericales</taxon>
        <taxon>Ericaceae</taxon>
        <taxon>Vaccinioideae</taxon>
        <taxon>Vaccinieae</taxon>
        <taxon>Vaccinium</taxon>
    </lineage>
</organism>
<proteinExistence type="predicted"/>
<protein>
    <submittedName>
        <fullName evidence="1">Uncharacterized protein</fullName>
    </submittedName>
</protein>
<evidence type="ECO:0000313" key="1">
    <source>
        <dbReference type="EMBL" id="KAH7838074.1"/>
    </source>
</evidence>
<accession>A0ACB7XBS7</accession>
<keyword evidence="2" id="KW-1185">Reference proteome</keyword>
<comment type="caution">
    <text evidence="1">The sequence shown here is derived from an EMBL/GenBank/DDBJ whole genome shotgun (WGS) entry which is preliminary data.</text>
</comment>
<sequence length="214" mass="23576">MEGVVGDGDAGGGRGKVPVGGCYRLIDTPISNCINNGINKIFLPTQFNSDSLNCHLVWTYHGTRVNFGHGFEEVLAATQTAVDAGMKWFQGTADAVRQFTLVFEHIKGQLKNSVGFRFSSKLTEMYHAMKNAVGKVDLQDTTTRVVDPFGIFVGAYTVASNAPDDMLMVMKDQRTHVKEIRKLLDLAGFGQAENSPTHQGLLWLLFNLSKSYRI</sequence>
<evidence type="ECO:0000313" key="2">
    <source>
        <dbReference type="Proteomes" id="UP000828048"/>
    </source>
</evidence>
<reference evidence="1 2" key="1">
    <citation type="journal article" date="2021" name="Hortic Res">
        <title>High-quality reference genome and annotation aids understanding of berry development for evergreen blueberry (Vaccinium darrowii).</title>
        <authorList>
            <person name="Yu J."/>
            <person name="Hulse-Kemp A.M."/>
            <person name="Babiker E."/>
            <person name="Staton M."/>
        </authorList>
    </citation>
    <scope>NUCLEOTIDE SEQUENCE [LARGE SCALE GENOMIC DNA]</scope>
    <source>
        <strain evidence="2">cv. NJ 8807/NJ 8810</strain>
        <tissue evidence="1">Young leaf</tissue>
    </source>
</reference>
<gene>
    <name evidence="1" type="ORF">Vadar_021682</name>
</gene>
<name>A0ACB7XBS7_9ERIC</name>